<dbReference type="OrthoDB" id="4337860at2"/>
<evidence type="ECO:0000313" key="4">
    <source>
        <dbReference type="EMBL" id="TFB48653.1"/>
    </source>
</evidence>
<feature type="domain" description="Transposase IS116/IS110/IS902 C-terminal" evidence="3">
    <location>
        <begin position="222"/>
        <end position="306"/>
    </location>
</feature>
<feature type="region of interest" description="Disordered" evidence="1">
    <location>
        <begin position="342"/>
        <end position="385"/>
    </location>
</feature>
<dbReference type="GO" id="GO:0006313">
    <property type="term" value="P:DNA transposition"/>
    <property type="evidence" value="ECO:0007669"/>
    <property type="project" value="InterPro"/>
</dbReference>
<dbReference type="GO" id="GO:0003677">
    <property type="term" value="F:DNA binding"/>
    <property type="evidence" value="ECO:0007669"/>
    <property type="project" value="InterPro"/>
</dbReference>
<feature type="domain" description="Transposase IS110-like N-terminal" evidence="2">
    <location>
        <begin position="6"/>
        <end position="155"/>
    </location>
</feature>
<organism evidence="4 5">
    <name type="scientific">Cryobacterium tagatosivorans</name>
    <dbReference type="NCBI Taxonomy" id="1259199"/>
    <lineage>
        <taxon>Bacteria</taxon>
        <taxon>Bacillati</taxon>
        <taxon>Actinomycetota</taxon>
        <taxon>Actinomycetes</taxon>
        <taxon>Micrococcales</taxon>
        <taxon>Microbacteriaceae</taxon>
        <taxon>Cryobacterium</taxon>
    </lineage>
</organism>
<dbReference type="RefSeq" id="WP_134491714.1">
    <property type="nucleotide sequence ID" value="NZ_SOEZ01000062.1"/>
</dbReference>
<proteinExistence type="predicted"/>
<accession>A0A4R8UBZ9</accession>
<dbReference type="InterPro" id="IPR002525">
    <property type="entry name" value="Transp_IS110-like_N"/>
</dbReference>
<feature type="compositionally biased region" description="Polar residues" evidence="1">
    <location>
        <begin position="354"/>
        <end position="379"/>
    </location>
</feature>
<evidence type="ECO:0000313" key="5">
    <source>
        <dbReference type="Proteomes" id="UP000297866"/>
    </source>
</evidence>
<gene>
    <name evidence="4" type="ORF">E3O23_13165</name>
</gene>
<dbReference type="PANTHER" id="PTHR33055">
    <property type="entry name" value="TRANSPOSASE FOR INSERTION SEQUENCE ELEMENT IS1111A"/>
    <property type="match status" value="1"/>
</dbReference>
<dbReference type="NCBIfam" id="NF033542">
    <property type="entry name" value="transpos_IS110"/>
    <property type="match status" value="1"/>
</dbReference>
<dbReference type="Pfam" id="PF01548">
    <property type="entry name" value="DEDD_Tnp_IS110"/>
    <property type="match status" value="1"/>
</dbReference>
<dbReference type="AlphaFoldDB" id="A0A4R8UBZ9"/>
<dbReference type="GO" id="GO:0004803">
    <property type="term" value="F:transposase activity"/>
    <property type="evidence" value="ECO:0007669"/>
    <property type="project" value="InterPro"/>
</dbReference>
<evidence type="ECO:0000256" key="1">
    <source>
        <dbReference type="SAM" id="MobiDB-lite"/>
    </source>
</evidence>
<reference evidence="4 5" key="1">
    <citation type="submission" date="2019-03" db="EMBL/GenBank/DDBJ databases">
        <title>Genomics of glacier-inhabiting Cryobacterium strains.</title>
        <authorList>
            <person name="Liu Q."/>
            <person name="Xin Y.-H."/>
        </authorList>
    </citation>
    <scope>NUCLEOTIDE SEQUENCE [LARGE SCALE GENOMIC DNA]</scope>
    <source>
        <strain evidence="4 5">Sr47</strain>
    </source>
</reference>
<sequence length="385" mass="41078">MAATIIGIDPHKESWTAVAVDPRGQKLASVRAPVTAAGYRQLLRFADRYSDPVWAIEGAYGLGAPLSALLAGDGVTAWDVPAKLAARVRVLSTGHGRKSDEDDALSVAVAATTSMKLRPVHTDPAATELKVLTEYRDDLVRTRTQTVNRLHAIMVLLVVGGAPRNLTADTAAALLRRVRPPESLATTRRLIAADLVGEIRRLDKRIATATGHITTRVANAQSTLTSIPGIGPLTAGKILARTGMVTRFTTEAHFAAYAGVAPREVSSGDVIRHRLSRGGDRQLNYAMHVIALTQISMRTSPGRIFYDRKRSEGKSSKEAIRALKRRLATVVFRILTADCTRRTAGPAGQPGTALISSVTGSHPSTGSLEKSLTGPTTTKPTHDAT</sequence>
<dbReference type="Proteomes" id="UP000297866">
    <property type="component" value="Unassembled WGS sequence"/>
</dbReference>
<keyword evidence="5" id="KW-1185">Reference proteome</keyword>
<comment type="caution">
    <text evidence="4">The sequence shown here is derived from an EMBL/GenBank/DDBJ whole genome shotgun (WGS) entry which is preliminary data.</text>
</comment>
<evidence type="ECO:0000259" key="3">
    <source>
        <dbReference type="Pfam" id="PF02371"/>
    </source>
</evidence>
<name>A0A4R8UBZ9_9MICO</name>
<evidence type="ECO:0000259" key="2">
    <source>
        <dbReference type="Pfam" id="PF01548"/>
    </source>
</evidence>
<dbReference type="PANTHER" id="PTHR33055:SF16">
    <property type="entry name" value="TRANSPOSASE FOR INSERTION SEQUENCE ELEMENT IS1547"/>
    <property type="match status" value="1"/>
</dbReference>
<dbReference type="InterPro" id="IPR047650">
    <property type="entry name" value="Transpos_IS110"/>
</dbReference>
<dbReference type="Pfam" id="PF02371">
    <property type="entry name" value="Transposase_20"/>
    <property type="match status" value="1"/>
</dbReference>
<dbReference type="InterPro" id="IPR003346">
    <property type="entry name" value="Transposase_20"/>
</dbReference>
<protein>
    <submittedName>
        <fullName evidence="4">IS110 family transposase</fullName>
    </submittedName>
</protein>
<dbReference type="EMBL" id="SOEZ01000062">
    <property type="protein sequence ID" value="TFB48653.1"/>
    <property type="molecule type" value="Genomic_DNA"/>
</dbReference>